<name>A0ACC0E7Q2_9BASI</name>
<accession>A0ACC0E7Q2</accession>
<keyword evidence="2" id="KW-1185">Reference proteome</keyword>
<reference evidence="1 2" key="3">
    <citation type="journal article" date="2022" name="Microbiol. Spectr.">
        <title>Folding features and dynamics of 3D genome architecture in plant fungal pathogens.</title>
        <authorList>
            <person name="Xia C."/>
        </authorList>
    </citation>
    <scope>NUCLEOTIDE SEQUENCE [LARGE SCALE GENOMIC DNA]</scope>
    <source>
        <strain evidence="1 2">93-210</strain>
    </source>
</reference>
<reference evidence="2" key="1">
    <citation type="journal article" date="2018" name="BMC Genomics">
        <title>Genomic insights into host adaptation between the wheat stripe rust pathogen (Puccinia striiformis f. sp. tritici) and the barley stripe rust pathogen (Puccinia striiformis f. sp. hordei).</title>
        <authorList>
            <person name="Xia C."/>
            <person name="Wang M."/>
            <person name="Yin C."/>
            <person name="Cornejo O.E."/>
            <person name="Hulbert S.H."/>
            <person name="Chen X."/>
        </authorList>
    </citation>
    <scope>NUCLEOTIDE SEQUENCE [LARGE SCALE GENOMIC DNA]</scope>
    <source>
        <strain evidence="2">93-210</strain>
    </source>
</reference>
<evidence type="ECO:0000313" key="1">
    <source>
        <dbReference type="EMBL" id="KAI7944813.1"/>
    </source>
</evidence>
<proteinExistence type="predicted"/>
<dbReference type="EMBL" id="CM045874">
    <property type="protein sequence ID" value="KAI7944813.1"/>
    <property type="molecule type" value="Genomic_DNA"/>
</dbReference>
<reference evidence="2" key="2">
    <citation type="journal article" date="2018" name="Mol. Plant Microbe Interact.">
        <title>Genome sequence resources for the wheat stripe rust pathogen (Puccinia striiformis f. sp. tritici) and the barley stripe rust pathogen (Puccinia striiformis f. sp. hordei).</title>
        <authorList>
            <person name="Xia C."/>
            <person name="Wang M."/>
            <person name="Yin C."/>
            <person name="Cornejo O.E."/>
            <person name="Hulbert S.H."/>
            <person name="Chen X."/>
        </authorList>
    </citation>
    <scope>NUCLEOTIDE SEQUENCE [LARGE SCALE GENOMIC DNA]</scope>
    <source>
        <strain evidence="2">93-210</strain>
    </source>
</reference>
<evidence type="ECO:0000313" key="2">
    <source>
        <dbReference type="Proteomes" id="UP001060170"/>
    </source>
</evidence>
<gene>
    <name evidence="1" type="ORF">MJO28_010508</name>
</gene>
<sequence length="89" mass="10028">MSDHPSYQQNQPDHHPSHTITNYLSHQPHHQLYPINPPPARYELAQQLLPSSSCHVQQQHLDLPPAIKPPKKSGSRSAVACNLCRAQKV</sequence>
<protein>
    <submittedName>
        <fullName evidence="1">Uncharacterized protein</fullName>
    </submittedName>
</protein>
<organism evidence="1 2">
    <name type="scientific">Puccinia striiformis f. sp. tritici</name>
    <dbReference type="NCBI Taxonomy" id="168172"/>
    <lineage>
        <taxon>Eukaryota</taxon>
        <taxon>Fungi</taxon>
        <taxon>Dikarya</taxon>
        <taxon>Basidiomycota</taxon>
        <taxon>Pucciniomycotina</taxon>
        <taxon>Pucciniomycetes</taxon>
        <taxon>Pucciniales</taxon>
        <taxon>Pucciniaceae</taxon>
        <taxon>Puccinia</taxon>
    </lineage>
</organism>
<dbReference type="Proteomes" id="UP001060170">
    <property type="component" value="Chromosome 10"/>
</dbReference>
<comment type="caution">
    <text evidence="1">The sequence shown here is derived from an EMBL/GenBank/DDBJ whole genome shotgun (WGS) entry which is preliminary data.</text>
</comment>